<feature type="compositionally biased region" description="Polar residues" evidence="1">
    <location>
        <begin position="25"/>
        <end position="40"/>
    </location>
</feature>
<accession>A0A5J9TQI5</accession>
<comment type="caution">
    <text evidence="2">The sequence shown here is derived from an EMBL/GenBank/DDBJ whole genome shotgun (WGS) entry which is preliminary data.</text>
</comment>
<sequence length="103" mass="11599">MIEIGRNMQFALHVKAKDTRGGMNVRQSASDEQAQPERQLNFGPNCTLSYFQHLILIISAESDEFDMCQICNTEEVLEVNNQIHPAGERVGINLNKESNFNGC</sequence>
<evidence type="ECO:0000313" key="2">
    <source>
        <dbReference type="EMBL" id="TVU13659.1"/>
    </source>
</evidence>
<dbReference type="AlphaFoldDB" id="A0A5J9TQI5"/>
<reference evidence="2 3" key="1">
    <citation type="journal article" date="2019" name="Sci. Rep.">
        <title>A high-quality genome of Eragrostis curvula grass provides insights into Poaceae evolution and supports new strategies to enhance forage quality.</title>
        <authorList>
            <person name="Carballo J."/>
            <person name="Santos B.A.C.M."/>
            <person name="Zappacosta D."/>
            <person name="Garbus I."/>
            <person name="Selva J.P."/>
            <person name="Gallo C.A."/>
            <person name="Diaz A."/>
            <person name="Albertini E."/>
            <person name="Caccamo M."/>
            <person name="Echenique V."/>
        </authorList>
    </citation>
    <scope>NUCLEOTIDE SEQUENCE [LARGE SCALE GENOMIC DNA]</scope>
    <source>
        <strain evidence="3">cv. Victoria</strain>
        <tissue evidence="2">Leaf</tissue>
    </source>
</reference>
<evidence type="ECO:0000256" key="1">
    <source>
        <dbReference type="SAM" id="MobiDB-lite"/>
    </source>
</evidence>
<feature type="region of interest" description="Disordered" evidence="1">
    <location>
        <begin position="20"/>
        <end position="40"/>
    </location>
</feature>
<organism evidence="2 3">
    <name type="scientific">Eragrostis curvula</name>
    <name type="common">weeping love grass</name>
    <dbReference type="NCBI Taxonomy" id="38414"/>
    <lineage>
        <taxon>Eukaryota</taxon>
        <taxon>Viridiplantae</taxon>
        <taxon>Streptophyta</taxon>
        <taxon>Embryophyta</taxon>
        <taxon>Tracheophyta</taxon>
        <taxon>Spermatophyta</taxon>
        <taxon>Magnoliopsida</taxon>
        <taxon>Liliopsida</taxon>
        <taxon>Poales</taxon>
        <taxon>Poaceae</taxon>
        <taxon>PACMAD clade</taxon>
        <taxon>Chloridoideae</taxon>
        <taxon>Eragrostideae</taxon>
        <taxon>Eragrostidinae</taxon>
        <taxon>Eragrostis</taxon>
    </lineage>
</organism>
<name>A0A5J9TQI5_9POAL</name>
<gene>
    <name evidence="2" type="ORF">EJB05_37079</name>
</gene>
<evidence type="ECO:0000313" key="3">
    <source>
        <dbReference type="Proteomes" id="UP000324897"/>
    </source>
</evidence>
<keyword evidence="3" id="KW-1185">Reference proteome</keyword>
<proteinExistence type="predicted"/>
<protein>
    <submittedName>
        <fullName evidence="2">Uncharacterized protein</fullName>
    </submittedName>
</protein>
<dbReference type="EMBL" id="RWGY01000031">
    <property type="protein sequence ID" value="TVU13659.1"/>
    <property type="molecule type" value="Genomic_DNA"/>
</dbReference>
<dbReference type="Proteomes" id="UP000324897">
    <property type="component" value="Unassembled WGS sequence"/>
</dbReference>
<dbReference type="Gramene" id="TVU13659">
    <property type="protein sequence ID" value="TVU13659"/>
    <property type="gene ID" value="EJB05_37079"/>
</dbReference>